<organism evidence="2 3">
    <name type="scientific">Sphingobacterium zeae</name>
    <dbReference type="NCBI Taxonomy" id="1776859"/>
    <lineage>
        <taxon>Bacteria</taxon>
        <taxon>Pseudomonadati</taxon>
        <taxon>Bacteroidota</taxon>
        <taxon>Sphingobacteriia</taxon>
        <taxon>Sphingobacteriales</taxon>
        <taxon>Sphingobacteriaceae</taxon>
        <taxon>Sphingobacterium</taxon>
    </lineage>
</organism>
<accession>A0ABU0U5L6</accession>
<evidence type="ECO:0000256" key="1">
    <source>
        <dbReference type="SAM" id="SignalP"/>
    </source>
</evidence>
<evidence type="ECO:0000313" key="2">
    <source>
        <dbReference type="EMBL" id="MDQ1150255.1"/>
    </source>
</evidence>
<evidence type="ECO:0008006" key="4">
    <source>
        <dbReference type="Google" id="ProtNLM"/>
    </source>
</evidence>
<feature type="chain" id="PRO_5045606425" description="Lipocalin-like domain-containing protein" evidence="1">
    <location>
        <begin position="25"/>
        <end position="137"/>
    </location>
</feature>
<proteinExistence type="predicted"/>
<protein>
    <recommendedName>
        <fullName evidence="4">Lipocalin-like domain-containing protein</fullName>
    </recommendedName>
</protein>
<sequence>MINIKLCVLIFCYAYFFAHSNCSAQRTRKNHEAGIQSIEGNWFDKKNKRHLSIYHEKGQDYFTINDWYEIGRGKEPMIDAYRAWPRGNKLVMLQSTTDLRAPYAEILPSGKFLLYRTKKMNDEKGPFIDSAFFSRYK</sequence>
<dbReference type="EMBL" id="JAUTBA010000001">
    <property type="protein sequence ID" value="MDQ1150255.1"/>
    <property type="molecule type" value="Genomic_DNA"/>
</dbReference>
<name>A0ABU0U5L6_9SPHI</name>
<dbReference type="RefSeq" id="WP_307185936.1">
    <property type="nucleotide sequence ID" value="NZ_JAUTBA010000001.1"/>
</dbReference>
<reference evidence="2 3" key="1">
    <citation type="submission" date="2023-07" db="EMBL/GenBank/DDBJ databases">
        <title>Functional and genomic diversity of the sorghum phyllosphere microbiome.</title>
        <authorList>
            <person name="Shade A."/>
        </authorList>
    </citation>
    <scope>NUCLEOTIDE SEQUENCE [LARGE SCALE GENOMIC DNA]</scope>
    <source>
        <strain evidence="2 3">SORGH_AS_0892</strain>
    </source>
</reference>
<keyword evidence="3" id="KW-1185">Reference proteome</keyword>
<dbReference type="Proteomes" id="UP001244640">
    <property type="component" value="Unassembled WGS sequence"/>
</dbReference>
<feature type="signal peptide" evidence="1">
    <location>
        <begin position="1"/>
        <end position="24"/>
    </location>
</feature>
<comment type="caution">
    <text evidence="2">The sequence shown here is derived from an EMBL/GenBank/DDBJ whole genome shotgun (WGS) entry which is preliminary data.</text>
</comment>
<evidence type="ECO:0000313" key="3">
    <source>
        <dbReference type="Proteomes" id="UP001244640"/>
    </source>
</evidence>
<gene>
    <name evidence="2" type="ORF">QE382_002239</name>
</gene>
<keyword evidence="1" id="KW-0732">Signal</keyword>